<comment type="similarity">
    <text evidence="1">Belongs to the metallophosphoesterase superfamily. YfcE family.</text>
</comment>
<name>A0AAF0SXF7_9EURY</name>
<dbReference type="EMBL" id="CP101873">
    <property type="protein sequence ID" value="WMT06016.1"/>
    <property type="molecule type" value="Genomic_DNA"/>
</dbReference>
<evidence type="ECO:0000259" key="3">
    <source>
        <dbReference type="Pfam" id="PF12850"/>
    </source>
</evidence>
<organism evidence="4 5">
    <name type="scientific">Natrinema thermotolerans</name>
    <dbReference type="NCBI Taxonomy" id="121872"/>
    <lineage>
        <taxon>Archaea</taxon>
        <taxon>Methanobacteriati</taxon>
        <taxon>Methanobacteriota</taxon>
        <taxon>Stenosarchaea group</taxon>
        <taxon>Halobacteria</taxon>
        <taxon>Halobacteriales</taxon>
        <taxon>Natrialbaceae</taxon>
        <taxon>Natrinema</taxon>
    </lineage>
</organism>
<dbReference type="RefSeq" id="WP_049965600.1">
    <property type="nucleotide sequence ID" value="NZ_CP101873.1"/>
</dbReference>
<dbReference type="AlphaFoldDB" id="A0AAF0SXF7"/>
<dbReference type="Gene3D" id="3.60.21.10">
    <property type="match status" value="1"/>
</dbReference>
<dbReference type="PANTHER" id="PTHR11124">
    <property type="entry name" value="VACUOLAR SORTING PROTEIN VPS29"/>
    <property type="match status" value="1"/>
</dbReference>
<keyword evidence="5" id="KW-1185">Reference proteome</keyword>
<evidence type="ECO:0000256" key="1">
    <source>
        <dbReference type="RuleBase" id="RU362039"/>
    </source>
</evidence>
<feature type="domain" description="Calcineurin-like phosphoesterase" evidence="3">
    <location>
        <begin position="3"/>
        <end position="169"/>
    </location>
</feature>
<gene>
    <name evidence="4" type="ORF">NP511_11540</name>
</gene>
<dbReference type="SUPFAM" id="SSF56300">
    <property type="entry name" value="Metallo-dependent phosphatases"/>
    <property type="match status" value="1"/>
</dbReference>
<proteinExistence type="inferred from homology"/>
<comment type="cofactor">
    <cofactor evidence="1">
        <name>a divalent metal cation</name>
        <dbReference type="ChEBI" id="CHEBI:60240"/>
    </cofactor>
</comment>
<dbReference type="GO" id="GO:0016787">
    <property type="term" value="F:hydrolase activity"/>
    <property type="evidence" value="ECO:0007669"/>
    <property type="project" value="UniProtKB-UniRule"/>
</dbReference>
<evidence type="ECO:0000313" key="4">
    <source>
        <dbReference type="EMBL" id="WMT06016.1"/>
    </source>
</evidence>
<dbReference type="InterPro" id="IPR024654">
    <property type="entry name" value="Calcineurin-like_PHP_lpxH"/>
</dbReference>
<dbReference type="NCBIfam" id="TIGR00040">
    <property type="entry name" value="yfcE"/>
    <property type="match status" value="1"/>
</dbReference>
<dbReference type="Proteomes" id="UP001224926">
    <property type="component" value="Chromosome"/>
</dbReference>
<dbReference type="InterPro" id="IPR000979">
    <property type="entry name" value="Phosphodiesterase_MJ0936/Vps29"/>
</dbReference>
<dbReference type="GO" id="GO:0046872">
    <property type="term" value="F:metal ion binding"/>
    <property type="evidence" value="ECO:0007669"/>
    <property type="project" value="UniProtKB-KW"/>
</dbReference>
<dbReference type="Pfam" id="PF12850">
    <property type="entry name" value="Metallophos_2"/>
    <property type="match status" value="1"/>
</dbReference>
<sequence>MTRLAIVSDTHVPTRESEVPAWVVTEIEAADHTIHAGDFESVGAYERFVDLAGGELTAVLGNVDPATLDVPRTATLEVDGVTFVVTHGDGSSGSWRERVVETAREKAGADADTTLVAVAGHTHAVVDETVTFDESRPADEDRVRILNPGSATGAAPTTRETMFVATVTDGTLAIEHRTGAVGSSREREREYRTMDEL</sequence>
<dbReference type="GeneID" id="39862252"/>
<evidence type="ECO:0000313" key="5">
    <source>
        <dbReference type="Proteomes" id="UP001224926"/>
    </source>
</evidence>
<evidence type="ECO:0000256" key="2">
    <source>
        <dbReference type="SAM" id="MobiDB-lite"/>
    </source>
</evidence>
<dbReference type="GeneID" id="84214583"/>
<dbReference type="InterPro" id="IPR029052">
    <property type="entry name" value="Metallo-depent_PP-like"/>
</dbReference>
<feature type="region of interest" description="Disordered" evidence="2">
    <location>
        <begin position="178"/>
        <end position="197"/>
    </location>
</feature>
<dbReference type="EC" id="3.1.4.-" evidence="1"/>
<protein>
    <recommendedName>
        <fullName evidence="1">Phosphoesterase</fullName>
        <ecNumber evidence="1">3.1.4.-</ecNumber>
    </recommendedName>
</protein>
<accession>A0AAF0SXF7</accession>
<reference evidence="4 5" key="1">
    <citation type="submission" date="2022-07" db="EMBL/GenBank/DDBJ databases">
        <title>Two temperate virus in Haloterrigena jeotgali A29.</title>
        <authorList>
            <person name="Deng X."/>
        </authorList>
    </citation>
    <scope>NUCLEOTIDE SEQUENCE [LARGE SCALE GENOMIC DNA]</scope>
    <source>
        <strain evidence="4 5">A29</strain>
    </source>
</reference>
<keyword evidence="1" id="KW-0479">Metal-binding</keyword>